<sequence>MVMSSFFLILQPWEIIYLRTKTRRVYYIIHLFIIA</sequence>
<protein>
    <submittedName>
        <fullName evidence="1">Uncharacterized protein</fullName>
    </submittedName>
</protein>
<dbReference type="AlphaFoldDB" id="A0A2P2R3K6"/>
<name>A0A2P2R3K6_RHIMU</name>
<dbReference type="EMBL" id="GGEC01093365">
    <property type="protein sequence ID" value="MBX73849.1"/>
    <property type="molecule type" value="Transcribed_RNA"/>
</dbReference>
<evidence type="ECO:0000313" key="1">
    <source>
        <dbReference type="EMBL" id="MBX73849.1"/>
    </source>
</evidence>
<accession>A0A2P2R3K6</accession>
<organism evidence="1">
    <name type="scientific">Rhizophora mucronata</name>
    <name type="common">Asiatic mangrove</name>
    <dbReference type="NCBI Taxonomy" id="61149"/>
    <lineage>
        <taxon>Eukaryota</taxon>
        <taxon>Viridiplantae</taxon>
        <taxon>Streptophyta</taxon>
        <taxon>Embryophyta</taxon>
        <taxon>Tracheophyta</taxon>
        <taxon>Spermatophyta</taxon>
        <taxon>Magnoliopsida</taxon>
        <taxon>eudicotyledons</taxon>
        <taxon>Gunneridae</taxon>
        <taxon>Pentapetalae</taxon>
        <taxon>rosids</taxon>
        <taxon>fabids</taxon>
        <taxon>Malpighiales</taxon>
        <taxon>Rhizophoraceae</taxon>
        <taxon>Rhizophora</taxon>
    </lineage>
</organism>
<reference evidence="1" key="1">
    <citation type="submission" date="2018-02" db="EMBL/GenBank/DDBJ databases">
        <title>Rhizophora mucronata_Transcriptome.</title>
        <authorList>
            <person name="Meera S.P."/>
            <person name="Sreeshan A."/>
            <person name="Augustine A."/>
        </authorList>
    </citation>
    <scope>NUCLEOTIDE SEQUENCE</scope>
    <source>
        <tissue evidence="1">Leaf</tissue>
    </source>
</reference>
<proteinExistence type="predicted"/>